<reference evidence="4 5" key="1">
    <citation type="journal article" date="2014" name="Genome Announc.">
        <title>Genome Sequence of Bacillus simplex Strain P558, Isolated from a Human Fecal Sample.</title>
        <authorList>
            <person name="Croce O."/>
            <person name="Hugon P."/>
            <person name="Lagier J.C."/>
            <person name="Bibi F."/>
            <person name="Robert C."/>
            <person name="Azhar E.I."/>
            <person name="Raoult D."/>
            <person name="Fournier P.E."/>
        </authorList>
    </citation>
    <scope>NUCLEOTIDE SEQUENCE [LARGE SCALE GENOMIC DNA]</scope>
    <source>
        <strain evidence="4 5">P558</strain>
    </source>
</reference>
<sequence>MDSLQLIEYDIALLVRLTTSPSRQIGNLDRSEFLLLSELDKHGPLGINELSDQLRLNVSTASRQVAAMESKKFIRRYPDPKNGRISLIVMTKEGQEILHNAQKSRQERLSDILKDWSEEDLNVLQRNLTRLNQDIKNWKQR</sequence>
<dbReference type="InterPro" id="IPR036388">
    <property type="entry name" value="WH-like_DNA-bd_sf"/>
</dbReference>
<dbReference type="EMBL" id="CCXW01000001">
    <property type="protein sequence ID" value="CEG32384.1"/>
    <property type="molecule type" value="Genomic_DNA"/>
</dbReference>
<keyword evidence="2" id="KW-0175">Coiled coil</keyword>
<dbReference type="Pfam" id="PF01047">
    <property type="entry name" value="MarR"/>
    <property type="match status" value="1"/>
</dbReference>
<dbReference type="SMART" id="SM00347">
    <property type="entry name" value="HTH_MARR"/>
    <property type="match status" value="1"/>
</dbReference>
<dbReference type="PROSITE" id="PS50995">
    <property type="entry name" value="HTH_MARR_2"/>
    <property type="match status" value="1"/>
</dbReference>
<dbReference type="InterPro" id="IPR000835">
    <property type="entry name" value="HTH_MarR-typ"/>
</dbReference>
<dbReference type="PANTHER" id="PTHR33164:SF57">
    <property type="entry name" value="MARR-FAMILY TRANSCRIPTIONAL REGULATOR"/>
    <property type="match status" value="1"/>
</dbReference>
<comment type="caution">
    <text evidence="4">The sequence shown here is derived from an EMBL/GenBank/DDBJ whole genome shotgun (WGS) entry which is preliminary data.</text>
</comment>
<dbReference type="Proteomes" id="UP000182110">
    <property type="component" value="Unassembled WGS sequence"/>
</dbReference>
<keyword evidence="5" id="KW-1185">Reference proteome</keyword>
<organism evidence="4 5">
    <name type="scientific">Peribacillus simplex</name>
    <dbReference type="NCBI Taxonomy" id="1478"/>
    <lineage>
        <taxon>Bacteria</taxon>
        <taxon>Bacillati</taxon>
        <taxon>Bacillota</taxon>
        <taxon>Bacilli</taxon>
        <taxon>Bacillales</taxon>
        <taxon>Bacillaceae</taxon>
        <taxon>Peribacillus</taxon>
    </lineage>
</organism>
<evidence type="ECO:0000259" key="3">
    <source>
        <dbReference type="PROSITE" id="PS50995"/>
    </source>
</evidence>
<dbReference type="PRINTS" id="PR00598">
    <property type="entry name" value="HTHMARR"/>
</dbReference>
<evidence type="ECO:0000313" key="4">
    <source>
        <dbReference type="EMBL" id="CEG32384.1"/>
    </source>
</evidence>
<dbReference type="GO" id="GO:0006950">
    <property type="term" value="P:response to stress"/>
    <property type="evidence" value="ECO:0007669"/>
    <property type="project" value="TreeGrafter"/>
</dbReference>
<dbReference type="GO" id="GO:0003700">
    <property type="term" value="F:DNA-binding transcription factor activity"/>
    <property type="evidence" value="ECO:0007669"/>
    <property type="project" value="InterPro"/>
</dbReference>
<dbReference type="SUPFAM" id="SSF46785">
    <property type="entry name" value="Winged helix' DNA-binding domain"/>
    <property type="match status" value="1"/>
</dbReference>
<proteinExistence type="predicted"/>
<dbReference type="InterPro" id="IPR039422">
    <property type="entry name" value="MarR/SlyA-like"/>
</dbReference>
<accession>A0AAN2PHS5</accession>
<evidence type="ECO:0000256" key="2">
    <source>
        <dbReference type="SAM" id="Coils"/>
    </source>
</evidence>
<keyword evidence="1" id="KW-0238">DNA-binding</keyword>
<dbReference type="GO" id="GO:0003677">
    <property type="term" value="F:DNA binding"/>
    <property type="evidence" value="ECO:0007669"/>
    <property type="project" value="UniProtKB-KW"/>
</dbReference>
<dbReference type="PANTHER" id="PTHR33164">
    <property type="entry name" value="TRANSCRIPTIONAL REGULATOR, MARR FAMILY"/>
    <property type="match status" value="1"/>
</dbReference>
<feature type="coiled-coil region" evidence="2">
    <location>
        <begin position="114"/>
        <end position="141"/>
    </location>
</feature>
<dbReference type="RefSeq" id="WP_048678582.1">
    <property type="nucleotide sequence ID" value="NZ_CCXW01000001.1"/>
</dbReference>
<feature type="domain" description="HTH marR-type" evidence="3">
    <location>
        <begin position="1"/>
        <end position="133"/>
    </location>
</feature>
<dbReference type="InterPro" id="IPR036390">
    <property type="entry name" value="WH_DNA-bd_sf"/>
</dbReference>
<name>A0AAN2PHS5_9BACI</name>
<evidence type="ECO:0000313" key="5">
    <source>
        <dbReference type="Proteomes" id="UP000182110"/>
    </source>
</evidence>
<dbReference type="Gene3D" id="1.10.10.10">
    <property type="entry name" value="Winged helix-like DNA-binding domain superfamily/Winged helix DNA-binding domain"/>
    <property type="match status" value="1"/>
</dbReference>
<dbReference type="AlphaFoldDB" id="A0AAN2PHS5"/>
<evidence type="ECO:0000256" key="1">
    <source>
        <dbReference type="ARBA" id="ARBA00023125"/>
    </source>
</evidence>
<gene>
    <name evidence="4" type="ORF">BN1180_02545</name>
</gene>
<protein>
    <submittedName>
        <fullName evidence="4">MarR-family transcriptional regulator</fullName>
    </submittedName>
</protein>